<gene>
    <name evidence="2" type="ORF">LOC62_03G004342</name>
</gene>
<protein>
    <submittedName>
        <fullName evidence="2">Uncharacterized protein</fullName>
    </submittedName>
</protein>
<dbReference type="AlphaFoldDB" id="A0AAF0YBD8"/>
<dbReference type="Proteomes" id="UP000827549">
    <property type="component" value="Chromosome 3"/>
</dbReference>
<sequence length="316" mass="33614">MDIDHDPLTAALLHLAHTQESHTALLQSIVNQQAAHTRTLESVSRALTALTRRVDATASGDVLRSLCGCVGELVAMQAGHGVALLDLMGDVRGVMRAVGAEVPLLAPFVPDLSEDKIKNRGKGAVTPTPVPPPPPPAKIDQPRAAPLTNGKLVTLPMPTEATAPTPPPPRKPAPPPHPKPAPIRPPPAPSKPRPFTFSSKGLTYIPPPTPDGGWGRSTWVPNSSPAPPKLKPNPAPEPVPKPAPKPAPRPTPKPTPTTTPSRPSGPRPPYCARWNQGKGVCTERVCPLLHECFACAATGRPSNHRCWWGRCIKKWK</sequence>
<reference evidence="2" key="1">
    <citation type="submission" date="2023-10" db="EMBL/GenBank/DDBJ databases">
        <authorList>
            <person name="Noh H."/>
        </authorList>
    </citation>
    <scope>NUCLEOTIDE SEQUENCE</scope>
    <source>
        <strain evidence="2">DUCC4014</strain>
    </source>
</reference>
<evidence type="ECO:0000256" key="1">
    <source>
        <dbReference type="SAM" id="MobiDB-lite"/>
    </source>
</evidence>
<evidence type="ECO:0000313" key="3">
    <source>
        <dbReference type="Proteomes" id="UP000827549"/>
    </source>
</evidence>
<feature type="region of interest" description="Disordered" evidence="1">
    <location>
        <begin position="118"/>
        <end position="144"/>
    </location>
</feature>
<feature type="compositionally biased region" description="Pro residues" evidence="1">
    <location>
        <begin position="224"/>
        <end position="269"/>
    </location>
</feature>
<feature type="compositionally biased region" description="Pro residues" evidence="1">
    <location>
        <begin position="164"/>
        <end position="192"/>
    </location>
</feature>
<dbReference type="RefSeq" id="XP_062626846.1">
    <property type="nucleotide sequence ID" value="XM_062770862.1"/>
</dbReference>
<accession>A0AAF0YBD8</accession>
<keyword evidence="3" id="KW-1185">Reference proteome</keyword>
<organism evidence="2 3">
    <name type="scientific">Vanrija pseudolonga</name>
    <dbReference type="NCBI Taxonomy" id="143232"/>
    <lineage>
        <taxon>Eukaryota</taxon>
        <taxon>Fungi</taxon>
        <taxon>Dikarya</taxon>
        <taxon>Basidiomycota</taxon>
        <taxon>Agaricomycotina</taxon>
        <taxon>Tremellomycetes</taxon>
        <taxon>Trichosporonales</taxon>
        <taxon>Trichosporonaceae</taxon>
        <taxon>Vanrija</taxon>
    </lineage>
</organism>
<feature type="region of interest" description="Disordered" evidence="1">
    <location>
        <begin position="156"/>
        <end position="270"/>
    </location>
</feature>
<proteinExistence type="predicted"/>
<name>A0AAF0YBD8_9TREE</name>
<feature type="compositionally biased region" description="Pro residues" evidence="1">
    <location>
        <begin position="128"/>
        <end position="137"/>
    </location>
</feature>
<evidence type="ECO:0000313" key="2">
    <source>
        <dbReference type="EMBL" id="WOO80814.1"/>
    </source>
</evidence>
<dbReference type="GeneID" id="87807580"/>
<dbReference type="EMBL" id="CP086716">
    <property type="protein sequence ID" value="WOO80814.1"/>
    <property type="molecule type" value="Genomic_DNA"/>
</dbReference>